<proteinExistence type="predicted"/>
<name>A0ABN7T6D7_OIKDI</name>
<reference evidence="3 4" key="1">
    <citation type="submission" date="2021-04" db="EMBL/GenBank/DDBJ databases">
        <authorList>
            <person name="Bliznina A."/>
        </authorList>
    </citation>
    <scope>NUCLEOTIDE SEQUENCE [LARGE SCALE GENOMIC DNA]</scope>
</reference>
<sequence>MPLRCLANAIAYCCGMQVVILEQRVEENEEKIQDNQDAIEEMKLQITHLKKGIPLPSAKKTVIVEKPKESKASNPWGSGTKKPWGVPEETKKDSGEDEEYEFPYKYVKESHGWY</sequence>
<protein>
    <submittedName>
        <fullName evidence="3">Oidioi.mRNA.OKI2018_I69.chr2.g5964.t1.cds</fullName>
    </submittedName>
</protein>
<evidence type="ECO:0000256" key="1">
    <source>
        <dbReference type="SAM" id="Coils"/>
    </source>
</evidence>
<feature type="region of interest" description="Disordered" evidence="2">
    <location>
        <begin position="64"/>
        <end position="98"/>
    </location>
</feature>
<dbReference type="EMBL" id="OU015567">
    <property type="protein sequence ID" value="CAG5111684.1"/>
    <property type="molecule type" value="Genomic_DNA"/>
</dbReference>
<keyword evidence="1" id="KW-0175">Coiled coil</keyword>
<organism evidence="3 4">
    <name type="scientific">Oikopleura dioica</name>
    <name type="common">Tunicate</name>
    <dbReference type="NCBI Taxonomy" id="34765"/>
    <lineage>
        <taxon>Eukaryota</taxon>
        <taxon>Metazoa</taxon>
        <taxon>Chordata</taxon>
        <taxon>Tunicata</taxon>
        <taxon>Appendicularia</taxon>
        <taxon>Copelata</taxon>
        <taxon>Oikopleuridae</taxon>
        <taxon>Oikopleura</taxon>
    </lineage>
</organism>
<feature type="coiled-coil region" evidence="1">
    <location>
        <begin position="18"/>
        <end position="45"/>
    </location>
</feature>
<keyword evidence="4" id="KW-1185">Reference proteome</keyword>
<evidence type="ECO:0000256" key="2">
    <source>
        <dbReference type="SAM" id="MobiDB-lite"/>
    </source>
</evidence>
<gene>
    <name evidence="3" type="ORF">OKIOD_LOCUS14729</name>
</gene>
<accession>A0ABN7T6D7</accession>
<evidence type="ECO:0000313" key="4">
    <source>
        <dbReference type="Proteomes" id="UP001158576"/>
    </source>
</evidence>
<evidence type="ECO:0000313" key="3">
    <source>
        <dbReference type="EMBL" id="CAG5111684.1"/>
    </source>
</evidence>
<dbReference type="Proteomes" id="UP001158576">
    <property type="component" value="Chromosome 2"/>
</dbReference>